<dbReference type="InterPro" id="IPR050925">
    <property type="entry name" value="Rhomboid_protease_S54"/>
</dbReference>
<gene>
    <name evidence="8" type="ORF">CBR_g30610</name>
</gene>
<name>A0A388LD56_CHABU</name>
<dbReference type="Proteomes" id="UP000265515">
    <property type="component" value="Unassembled WGS sequence"/>
</dbReference>
<feature type="transmembrane region" description="Helical" evidence="6">
    <location>
        <begin position="251"/>
        <end position="274"/>
    </location>
</feature>
<evidence type="ECO:0000256" key="6">
    <source>
        <dbReference type="SAM" id="Phobius"/>
    </source>
</evidence>
<dbReference type="AlphaFoldDB" id="A0A388LD56"/>
<feature type="domain" description="Peptidase S54 rhomboid" evidence="7">
    <location>
        <begin position="147"/>
        <end position="267"/>
    </location>
</feature>
<reference evidence="8 9" key="1">
    <citation type="journal article" date="2018" name="Cell">
        <title>The Chara Genome: Secondary Complexity and Implications for Plant Terrestrialization.</title>
        <authorList>
            <person name="Nishiyama T."/>
            <person name="Sakayama H."/>
            <person name="Vries J.D."/>
            <person name="Buschmann H."/>
            <person name="Saint-Marcoux D."/>
            <person name="Ullrich K.K."/>
            <person name="Haas F.B."/>
            <person name="Vanderstraeten L."/>
            <person name="Becker D."/>
            <person name="Lang D."/>
            <person name="Vosolsobe S."/>
            <person name="Rombauts S."/>
            <person name="Wilhelmsson P.K.I."/>
            <person name="Janitza P."/>
            <person name="Kern R."/>
            <person name="Heyl A."/>
            <person name="Rumpler F."/>
            <person name="Villalobos L.I.A.C."/>
            <person name="Clay J.M."/>
            <person name="Skokan R."/>
            <person name="Toyoda A."/>
            <person name="Suzuki Y."/>
            <person name="Kagoshima H."/>
            <person name="Schijlen E."/>
            <person name="Tajeshwar N."/>
            <person name="Catarino B."/>
            <person name="Hetherington A.J."/>
            <person name="Saltykova A."/>
            <person name="Bonnot C."/>
            <person name="Breuninger H."/>
            <person name="Symeonidi A."/>
            <person name="Radhakrishnan G.V."/>
            <person name="Van Nieuwerburgh F."/>
            <person name="Deforce D."/>
            <person name="Chang C."/>
            <person name="Karol K.G."/>
            <person name="Hedrich R."/>
            <person name="Ulvskov P."/>
            <person name="Glockner G."/>
            <person name="Delwiche C.F."/>
            <person name="Petrasek J."/>
            <person name="Van de Peer Y."/>
            <person name="Friml J."/>
            <person name="Beilby M."/>
            <person name="Dolan L."/>
            <person name="Kohara Y."/>
            <person name="Sugano S."/>
            <person name="Fujiyama A."/>
            <person name="Delaux P.-M."/>
            <person name="Quint M."/>
            <person name="TheiBen G."/>
            <person name="Hagemann M."/>
            <person name="Harholt J."/>
            <person name="Dunand C."/>
            <person name="Zachgo S."/>
            <person name="Langdale J."/>
            <person name="Maumus F."/>
            <person name="Straeten D.V.D."/>
            <person name="Gould S.B."/>
            <person name="Rensing S.A."/>
        </authorList>
    </citation>
    <scope>NUCLEOTIDE SEQUENCE [LARGE SCALE GENOMIC DNA]</scope>
    <source>
        <strain evidence="8 9">S276</strain>
    </source>
</reference>
<comment type="caution">
    <text evidence="8">The sequence shown here is derived from an EMBL/GenBank/DDBJ whole genome shotgun (WGS) entry which is preliminary data.</text>
</comment>
<dbReference type="PANTHER" id="PTHR43731:SF26">
    <property type="entry name" value="RHOMBOID-LIKE PROTEIN 10, CHLOROPLASTIC"/>
    <property type="match status" value="1"/>
</dbReference>
<protein>
    <recommendedName>
        <fullName evidence="7">Peptidase S54 rhomboid domain-containing protein</fullName>
    </recommendedName>
</protein>
<keyword evidence="9" id="KW-1185">Reference proteome</keyword>
<evidence type="ECO:0000256" key="4">
    <source>
        <dbReference type="ARBA" id="ARBA00022989"/>
    </source>
</evidence>
<dbReference type="GO" id="GO:0019374">
    <property type="term" value="P:galactolipid metabolic process"/>
    <property type="evidence" value="ECO:0007669"/>
    <property type="project" value="EnsemblPlants"/>
</dbReference>
<sequence>MSSYGSQESPPGNVMEKVVGKQVASPVASGLGYGCCAGMALFLASRATLTLCSQSGTGGGWASGPFASWHSGLQTSGITGSVAMAGVFSAPTAPLIPSSLSLLQAEGRESQTSFSSNKVHSAFLIQVASKGRLLLWGAKVNSLIEAGQIWRLITPAVLHANVGHLLVNCYSLNSVGPVVEELGGARRFLAVYTVSALAGTLASYRMCTSPSVGASGAIFGLVGALAVFFARHRRLLGNSGSQNLQSISRVIVLNMVGGLLGGAATAWVVGPALVFQTPRGGGRRQLVDRPPYKLLFRSNDSTS</sequence>
<comment type="subcellular location">
    <subcellularLocation>
        <location evidence="1">Membrane</location>
        <topology evidence="1">Multi-pass membrane protein</topology>
    </subcellularLocation>
</comment>
<comment type="similarity">
    <text evidence="2">Belongs to the peptidase S54 family.</text>
</comment>
<feature type="transmembrane region" description="Helical" evidence="6">
    <location>
        <begin position="23"/>
        <end position="44"/>
    </location>
</feature>
<dbReference type="GO" id="GO:0009706">
    <property type="term" value="C:chloroplast inner membrane"/>
    <property type="evidence" value="ECO:0007669"/>
    <property type="project" value="EnsemblPlants"/>
</dbReference>
<evidence type="ECO:0000256" key="1">
    <source>
        <dbReference type="ARBA" id="ARBA00004141"/>
    </source>
</evidence>
<evidence type="ECO:0000256" key="3">
    <source>
        <dbReference type="ARBA" id="ARBA00022692"/>
    </source>
</evidence>
<evidence type="ECO:0000313" key="8">
    <source>
        <dbReference type="EMBL" id="GBG80245.1"/>
    </source>
</evidence>
<dbReference type="EMBL" id="BFEA01000340">
    <property type="protein sequence ID" value="GBG80245.1"/>
    <property type="molecule type" value="Genomic_DNA"/>
</dbReference>
<feature type="transmembrane region" description="Helical" evidence="6">
    <location>
        <begin position="188"/>
        <end position="206"/>
    </location>
</feature>
<evidence type="ECO:0000256" key="5">
    <source>
        <dbReference type="ARBA" id="ARBA00023136"/>
    </source>
</evidence>
<dbReference type="InterPro" id="IPR035952">
    <property type="entry name" value="Rhomboid-like_sf"/>
</dbReference>
<dbReference type="PANTHER" id="PTHR43731">
    <property type="entry name" value="RHOMBOID PROTEASE"/>
    <property type="match status" value="1"/>
</dbReference>
<proteinExistence type="inferred from homology"/>
<keyword evidence="4 6" id="KW-1133">Transmembrane helix</keyword>
<feature type="transmembrane region" description="Helical" evidence="6">
    <location>
        <begin position="212"/>
        <end position="230"/>
    </location>
</feature>
<evidence type="ECO:0000259" key="7">
    <source>
        <dbReference type="Pfam" id="PF01694"/>
    </source>
</evidence>
<evidence type="ECO:0000313" key="9">
    <source>
        <dbReference type="Proteomes" id="UP000265515"/>
    </source>
</evidence>
<dbReference type="Gene3D" id="1.20.1540.10">
    <property type="entry name" value="Rhomboid-like"/>
    <property type="match status" value="1"/>
</dbReference>
<dbReference type="Pfam" id="PF01694">
    <property type="entry name" value="Rhomboid"/>
    <property type="match status" value="1"/>
</dbReference>
<evidence type="ECO:0000256" key="2">
    <source>
        <dbReference type="ARBA" id="ARBA00009045"/>
    </source>
</evidence>
<accession>A0A388LD56</accession>
<dbReference type="InterPro" id="IPR022764">
    <property type="entry name" value="Peptidase_S54_rhomboid_dom"/>
</dbReference>
<organism evidence="8 9">
    <name type="scientific">Chara braunii</name>
    <name type="common">Braun's stonewort</name>
    <dbReference type="NCBI Taxonomy" id="69332"/>
    <lineage>
        <taxon>Eukaryota</taxon>
        <taxon>Viridiplantae</taxon>
        <taxon>Streptophyta</taxon>
        <taxon>Charophyceae</taxon>
        <taxon>Charales</taxon>
        <taxon>Characeae</taxon>
        <taxon>Chara</taxon>
    </lineage>
</organism>
<keyword evidence="5 6" id="KW-0472">Membrane</keyword>
<keyword evidence="3 6" id="KW-0812">Transmembrane</keyword>
<dbReference type="STRING" id="69332.A0A388LD56"/>
<dbReference type="Gramene" id="GBG80245">
    <property type="protein sequence ID" value="GBG80245"/>
    <property type="gene ID" value="CBR_g30610"/>
</dbReference>
<dbReference type="GO" id="GO:0006654">
    <property type="term" value="P:phosphatidic acid biosynthetic process"/>
    <property type="evidence" value="ECO:0007669"/>
    <property type="project" value="EnsemblPlants"/>
</dbReference>
<dbReference type="GO" id="GO:0004252">
    <property type="term" value="F:serine-type endopeptidase activity"/>
    <property type="evidence" value="ECO:0007669"/>
    <property type="project" value="InterPro"/>
</dbReference>
<dbReference type="SUPFAM" id="SSF144091">
    <property type="entry name" value="Rhomboid-like"/>
    <property type="match status" value="1"/>
</dbReference>
<dbReference type="OrthoDB" id="418595at2759"/>